<dbReference type="Proteomes" id="UP000814140">
    <property type="component" value="Unassembled WGS sequence"/>
</dbReference>
<keyword evidence="2" id="KW-1185">Reference proteome</keyword>
<evidence type="ECO:0000313" key="2">
    <source>
        <dbReference type="Proteomes" id="UP000814140"/>
    </source>
</evidence>
<accession>A0ACB8SVQ3</accession>
<organism evidence="1 2">
    <name type="scientific">Artomyces pyxidatus</name>
    <dbReference type="NCBI Taxonomy" id="48021"/>
    <lineage>
        <taxon>Eukaryota</taxon>
        <taxon>Fungi</taxon>
        <taxon>Dikarya</taxon>
        <taxon>Basidiomycota</taxon>
        <taxon>Agaricomycotina</taxon>
        <taxon>Agaricomycetes</taxon>
        <taxon>Russulales</taxon>
        <taxon>Auriscalpiaceae</taxon>
        <taxon>Artomyces</taxon>
    </lineage>
</organism>
<evidence type="ECO:0000313" key="1">
    <source>
        <dbReference type="EMBL" id="KAI0059766.1"/>
    </source>
</evidence>
<name>A0ACB8SVQ3_9AGAM</name>
<gene>
    <name evidence="1" type="ORF">BV25DRAFT_1828754</name>
</gene>
<sequence>MYYNKDKSAVIASTASLPTHQDATDFDHDPRHAHMSVHLEDLVEMKKLLQPEERADFGSSSLSEVFNVGYAAESDALGWGAGHNRKIRAFMMIAMRIEWFFEDIRAEMASDPEIEGMVWGAIIFFIQETSNLAARIEIVETMLEECTSSLCEYKMQGDLKYHQILMMCRSMRWLCEGENAWLRGHLLEYSDTTRKRRTQELETLNPTLSTWLDNMARLATLADEVQALGRSAPAAHRQAILGRAAALRDAHKQQQARCIEFLQLTQKYADRYLDDVSDDVHSQEALLHSLERRLNEAKALHSEVGGLRSEFEKGTCARVKSVRKSVLKVPLSNDVRLFEEMDRVLGTIKMCYKELDELWVGEVRRVARAMKTGRVDQEGTKEWDLFQTDLPEAVRATEQGIVTRQGTDPPLPPARPTLPNPRFAPSPIPSINSSTQSLFKPQRHTGSAVSRMLPALSDAGTKLCGLRTSLSTNVHEVPLLQAEKIVMNNRAGYGSFLQHCMDYRRTMAMVIDYAKRLVRSALPLSMRMHDLQVRGRAILKQDSAWPSMKVDDFLPSSYGGDTRVFRDVAVLLQKSERTWDKLCTQRNTVFACVLALDHPETYFGMCSRTHISRVLRVWTKERDVLRGAVARLCA</sequence>
<comment type="caution">
    <text evidence="1">The sequence shown here is derived from an EMBL/GenBank/DDBJ whole genome shotgun (WGS) entry which is preliminary data.</text>
</comment>
<dbReference type="EMBL" id="MU277224">
    <property type="protein sequence ID" value="KAI0059766.1"/>
    <property type="molecule type" value="Genomic_DNA"/>
</dbReference>
<reference evidence="1" key="2">
    <citation type="journal article" date="2022" name="New Phytol.">
        <title>Evolutionary transition to the ectomycorrhizal habit in the genomes of a hyperdiverse lineage of mushroom-forming fungi.</title>
        <authorList>
            <person name="Looney B."/>
            <person name="Miyauchi S."/>
            <person name="Morin E."/>
            <person name="Drula E."/>
            <person name="Courty P.E."/>
            <person name="Kohler A."/>
            <person name="Kuo A."/>
            <person name="LaButti K."/>
            <person name="Pangilinan J."/>
            <person name="Lipzen A."/>
            <person name="Riley R."/>
            <person name="Andreopoulos W."/>
            <person name="He G."/>
            <person name="Johnson J."/>
            <person name="Nolan M."/>
            <person name="Tritt A."/>
            <person name="Barry K.W."/>
            <person name="Grigoriev I.V."/>
            <person name="Nagy L.G."/>
            <person name="Hibbett D."/>
            <person name="Henrissat B."/>
            <person name="Matheny P.B."/>
            <person name="Labbe J."/>
            <person name="Martin F.M."/>
        </authorList>
    </citation>
    <scope>NUCLEOTIDE SEQUENCE</scope>
    <source>
        <strain evidence="1">HHB10654</strain>
    </source>
</reference>
<proteinExistence type="predicted"/>
<protein>
    <submittedName>
        <fullName evidence="1">Uncharacterized protein</fullName>
    </submittedName>
</protein>
<reference evidence="1" key="1">
    <citation type="submission" date="2021-03" db="EMBL/GenBank/DDBJ databases">
        <authorList>
            <consortium name="DOE Joint Genome Institute"/>
            <person name="Ahrendt S."/>
            <person name="Looney B.P."/>
            <person name="Miyauchi S."/>
            <person name="Morin E."/>
            <person name="Drula E."/>
            <person name="Courty P.E."/>
            <person name="Chicoki N."/>
            <person name="Fauchery L."/>
            <person name="Kohler A."/>
            <person name="Kuo A."/>
            <person name="Labutti K."/>
            <person name="Pangilinan J."/>
            <person name="Lipzen A."/>
            <person name="Riley R."/>
            <person name="Andreopoulos W."/>
            <person name="He G."/>
            <person name="Johnson J."/>
            <person name="Barry K.W."/>
            <person name="Grigoriev I.V."/>
            <person name="Nagy L."/>
            <person name="Hibbett D."/>
            <person name="Henrissat B."/>
            <person name="Matheny P.B."/>
            <person name="Labbe J."/>
            <person name="Martin F."/>
        </authorList>
    </citation>
    <scope>NUCLEOTIDE SEQUENCE</scope>
    <source>
        <strain evidence="1">HHB10654</strain>
    </source>
</reference>